<dbReference type="Proteomes" id="UP001066276">
    <property type="component" value="Chromosome 4_2"/>
</dbReference>
<comment type="caution">
    <text evidence="2">The sequence shown here is derived from an EMBL/GenBank/DDBJ whole genome shotgun (WGS) entry which is preliminary data.</text>
</comment>
<dbReference type="AlphaFoldDB" id="A0AAV7SC63"/>
<evidence type="ECO:0000313" key="3">
    <source>
        <dbReference type="Proteomes" id="UP001066276"/>
    </source>
</evidence>
<feature type="region of interest" description="Disordered" evidence="1">
    <location>
        <begin position="1"/>
        <end position="60"/>
    </location>
</feature>
<name>A0AAV7SC63_PLEWA</name>
<evidence type="ECO:0000256" key="1">
    <source>
        <dbReference type="SAM" id="MobiDB-lite"/>
    </source>
</evidence>
<accession>A0AAV7SC63</accession>
<feature type="compositionally biased region" description="Basic and acidic residues" evidence="1">
    <location>
        <begin position="110"/>
        <end position="147"/>
    </location>
</feature>
<sequence>LRQRVLRGARAPSLRRASPTAEPQRRGRGVRHRLGPAEDSRQCWPGAEAGADGERRGTNTAVGFRSCARREETLRDKEREKDVLWAQQRLQQSGASGSLKKRSPSSSADRSGKEKTLKCGRKLERENATETDKEGEWEAESETERTD</sequence>
<dbReference type="EMBL" id="JANPWB010000008">
    <property type="protein sequence ID" value="KAJ1162391.1"/>
    <property type="molecule type" value="Genomic_DNA"/>
</dbReference>
<reference evidence="2" key="1">
    <citation type="journal article" date="2022" name="bioRxiv">
        <title>Sequencing and chromosome-scale assembly of the giantPleurodeles waltlgenome.</title>
        <authorList>
            <person name="Brown T."/>
            <person name="Elewa A."/>
            <person name="Iarovenko S."/>
            <person name="Subramanian E."/>
            <person name="Araus A.J."/>
            <person name="Petzold A."/>
            <person name="Susuki M."/>
            <person name="Suzuki K.-i.T."/>
            <person name="Hayashi T."/>
            <person name="Toyoda A."/>
            <person name="Oliveira C."/>
            <person name="Osipova E."/>
            <person name="Leigh N.D."/>
            <person name="Simon A."/>
            <person name="Yun M.H."/>
        </authorList>
    </citation>
    <scope>NUCLEOTIDE SEQUENCE</scope>
    <source>
        <strain evidence="2">20211129_DDA</strain>
        <tissue evidence="2">Liver</tissue>
    </source>
</reference>
<keyword evidence="3" id="KW-1185">Reference proteome</keyword>
<protein>
    <submittedName>
        <fullName evidence="2">Uncharacterized protein</fullName>
    </submittedName>
</protein>
<organism evidence="2 3">
    <name type="scientific">Pleurodeles waltl</name>
    <name type="common">Iberian ribbed newt</name>
    <dbReference type="NCBI Taxonomy" id="8319"/>
    <lineage>
        <taxon>Eukaryota</taxon>
        <taxon>Metazoa</taxon>
        <taxon>Chordata</taxon>
        <taxon>Craniata</taxon>
        <taxon>Vertebrata</taxon>
        <taxon>Euteleostomi</taxon>
        <taxon>Amphibia</taxon>
        <taxon>Batrachia</taxon>
        <taxon>Caudata</taxon>
        <taxon>Salamandroidea</taxon>
        <taxon>Salamandridae</taxon>
        <taxon>Pleurodelinae</taxon>
        <taxon>Pleurodeles</taxon>
    </lineage>
</organism>
<proteinExistence type="predicted"/>
<feature type="non-terminal residue" evidence="2">
    <location>
        <position position="1"/>
    </location>
</feature>
<gene>
    <name evidence="2" type="ORF">NDU88_002859</name>
</gene>
<evidence type="ECO:0000313" key="2">
    <source>
        <dbReference type="EMBL" id="KAJ1162391.1"/>
    </source>
</evidence>
<feature type="region of interest" description="Disordered" evidence="1">
    <location>
        <begin position="89"/>
        <end position="147"/>
    </location>
</feature>